<dbReference type="AlphaFoldDB" id="A0A2N9YFB0"/>
<dbReference type="InterPro" id="IPR044992">
    <property type="entry name" value="ChyE-like"/>
</dbReference>
<organism evidence="2 3">
    <name type="scientific">Beggiatoa leptomitoformis</name>
    <dbReference type="NCBI Taxonomy" id="288004"/>
    <lineage>
        <taxon>Bacteria</taxon>
        <taxon>Pseudomonadati</taxon>
        <taxon>Pseudomonadota</taxon>
        <taxon>Gammaproteobacteria</taxon>
        <taxon>Thiotrichales</taxon>
        <taxon>Thiotrichaceae</taxon>
        <taxon>Beggiatoa</taxon>
    </lineage>
</organism>
<dbReference type="CDD" id="cd01741">
    <property type="entry name" value="GATase1_1"/>
    <property type="match status" value="1"/>
</dbReference>
<dbReference type="InterPro" id="IPR017926">
    <property type="entry name" value="GATASE"/>
</dbReference>
<keyword evidence="2" id="KW-0315">Glutamine amidotransferase</keyword>
<dbReference type="EMBL" id="CP018889">
    <property type="protein sequence ID" value="AUI69126.1"/>
    <property type="molecule type" value="Genomic_DNA"/>
</dbReference>
<sequence length="240" mass="26895">MKKLFLVKTGKTFPALIKRRGDFDQWFIQCLGFSPDHIEIVEVFEGEPLPDELDDVAGVLVTGSPAMVTDRERWSELTAKWLCQVHQSSIPLLGICYGHQLIAHALGGKVANNPNGFEAGIVEIHLNEACDTDILLKELPKTLSVHAMHRQVVVTLPPETVILASNPHTDYQAYKIGETTWGLQFHPEFDADIMRTYLAEREAVFIKEGIDVETARQNAADTPYGDMLLKRFATLVQTRI</sequence>
<dbReference type="PANTHER" id="PTHR42695:SF5">
    <property type="entry name" value="GLUTAMINE AMIDOTRANSFERASE YLR126C-RELATED"/>
    <property type="match status" value="1"/>
</dbReference>
<proteinExistence type="predicted"/>
<dbReference type="GO" id="GO:0016740">
    <property type="term" value="F:transferase activity"/>
    <property type="evidence" value="ECO:0007669"/>
    <property type="project" value="UniProtKB-KW"/>
</dbReference>
<gene>
    <name evidence="2" type="ORF">BLE401_10740</name>
</gene>
<dbReference type="RefSeq" id="WP_062153671.1">
    <property type="nucleotide sequence ID" value="NZ_CP012373.2"/>
</dbReference>
<dbReference type="InterPro" id="IPR029062">
    <property type="entry name" value="Class_I_gatase-like"/>
</dbReference>
<keyword evidence="3" id="KW-1185">Reference proteome</keyword>
<evidence type="ECO:0000259" key="1">
    <source>
        <dbReference type="Pfam" id="PF00117"/>
    </source>
</evidence>
<dbReference type="Gene3D" id="3.40.50.880">
    <property type="match status" value="1"/>
</dbReference>
<dbReference type="Pfam" id="PF00117">
    <property type="entry name" value="GATase"/>
    <property type="match status" value="1"/>
</dbReference>
<dbReference type="Proteomes" id="UP000234271">
    <property type="component" value="Chromosome"/>
</dbReference>
<accession>A0A2N9YFB0</accession>
<protein>
    <submittedName>
        <fullName evidence="2">Glutamine amidotransferase</fullName>
    </submittedName>
</protein>
<evidence type="ECO:0000313" key="3">
    <source>
        <dbReference type="Proteomes" id="UP000234271"/>
    </source>
</evidence>
<evidence type="ECO:0000313" key="2">
    <source>
        <dbReference type="EMBL" id="AUI69126.1"/>
    </source>
</evidence>
<keyword evidence="2" id="KW-0808">Transferase</keyword>
<name>A0A2N9YFB0_9GAMM</name>
<reference evidence="3" key="1">
    <citation type="submission" date="2016-12" db="EMBL/GenBank/DDBJ databases">
        <title>Complete Genome Sequence of Beggiatoa leptomitiformis D-401.</title>
        <authorList>
            <person name="Fomenkov A."/>
            <person name="Vincze T."/>
            <person name="Grabovich M."/>
            <person name="Anton B.P."/>
            <person name="Dubinina G."/>
            <person name="Orlova M."/>
            <person name="Belousova E."/>
            <person name="Roberts R.J."/>
        </authorList>
    </citation>
    <scope>NUCLEOTIDE SEQUENCE [LARGE SCALE GENOMIC DNA]</scope>
    <source>
        <strain evidence="3">D-401</strain>
    </source>
</reference>
<dbReference type="PROSITE" id="PS51273">
    <property type="entry name" value="GATASE_TYPE_1"/>
    <property type="match status" value="1"/>
</dbReference>
<feature type="domain" description="Glutamine amidotransferase" evidence="1">
    <location>
        <begin position="52"/>
        <end position="198"/>
    </location>
</feature>
<dbReference type="GO" id="GO:0005829">
    <property type="term" value="C:cytosol"/>
    <property type="evidence" value="ECO:0007669"/>
    <property type="project" value="TreeGrafter"/>
</dbReference>
<dbReference type="OrthoDB" id="9813383at2"/>
<dbReference type="SUPFAM" id="SSF52317">
    <property type="entry name" value="Class I glutamine amidotransferase-like"/>
    <property type="match status" value="1"/>
</dbReference>
<dbReference type="KEGG" id="blep:AL038_13520"/>
<dbReference type="STRING" id="288004.AL038_13520"/>
<dbReference type="PANTHER" id="PTHR42695">
    <property type="entry name" value="GLUTAMINE AMIDOTRANSFERASE YLR126C-RELATED"/>
    <property type="match status" value="1"/>
</dbReference>
<dbReference type="NCBIfam" id="NF006562">
    <property type="entry name" value="PRK09065.1"/>
    <property type="match status" value="1"/>
</dbReference>